<evidence type="ECO:0000256" key="1">
    <source>
        <dbReference type="SAM" id="Coils"/>
    </source>
</evidence>
<keyword evidence="1" id="KW-0175">Coiled coil</keyword>
<dbReference type="InterPro" id="IPR021146">
    <property type="entry name" value="Phage_gp6-like_head-tail"/>
</dbReference>
<keyword evidence="4" id="KW-1185">Reference proteome</keyword>
<organism evidence="2">
    <name type="scientific">Hexamita inflata</name>
    <dbReference type="NCBI Taxonomy" id="28002"/>
    <lineage>
        <taxon>Eukaryota</taxon>
        <taxon>Metamonada</taxon>
        <taxon>Diplomonadida</taxon>
        <taxon>Hexamitidae</taxon>
        <taxon>Hexamitinae</taxon>
        <taxon>Hexamita</taxon>
    </lineage>
</organism>
<proteinExistence type="predicted"/>
<name>A0AA86UQC9_9EUKA</name>
<comment type="caution">
    <text evidence="2">The sequence shown here is derived from an EMBL/GenBank/DDBJ whole genome shotgun (WGS) entry which is preliminary data.</text>
</comment>
<dbReference type="EMBL" id="CAXDID020000016">
    <property type="protein sequence ID" value="CAL5984223.1"/>
    <property type="molecule type" value="Genomic_DNA"/>
</dbReference>
<protein>
    <submittedName>
        <fullName evidence="2">Phage gp6-like head-tail connector protein</fullName>
    </submittedName>
    <submittedName>
        <fullName evidence="3">Phage_gp6-like head-tail connector protein</fullName>
    </submittedName>
</protein>
<reference evidence="3 4" key="2">
    <citation type="submission" date="2024-07" db="EMBL/GenBank/DDBJ databases">
        <authorList>
            <person name="Akdeniz Z."/>
        </authorList>
    </citation>
    <scope>NUCLEOTIDE SEQUENCE [LARGE SCALE GENOMIC DNA]</scope>
</reference>
<dbReference type="Pfam" id="PF05135">
    <property type="entry name" value="Phage_connect_1"/>
    <property type="match status" value="1"/>
</dbReference>
<sequence>MIPSNRELGQIAGVVDHVFIMNNSTHQNTQQKREELFSFQNIAQESTIGNQTEILKQQLYDLQNQILEANKRFQSEQGKLKLAHENIKLLTLQAEMKQIQKTTDQNTLQSLKHNCAKEQLVMLDQSCFSYHSLNLSQENQNKLLEKQIQQMQKHIKKYIEKQCDLNKSVNPSKQFSHALKQILKEDGYQVEIASDKEICLYVDQIPYTQKRSLKFWERISVLCHQSKVISNYYHRIYKTNIFTEQTNNKTVMDEYLHQNQIFQYQEKH</sequence>
<evidence type="ECO:0000313" key="4">
    <source>
        <dbReference type="Proteomes" id="UP001642409"/>
    </source>
</evidence>
<accession>A0AA86UQC9</accession>
<reference evidence="2" key="1">
    <citation type="submission" date="2023-06" db="EMBL/GenBank/DDBJ databases">
        <authorList>
            <person name="Kurt Z."/>
        </authorList>
    </citation>
    <scope>NUCLEOTIDE SEQUENCE</scope>
</reference>
<evidence type="ECO:0000313" key="3">
    <source>
        <dbReference type="EMBL" id="CAL5984223.1"/>
    </source>
</evidence>
<dbReference type="Proteomes" id="UP001642409">
    <property type="component" value="Unassembled WGS sequence"/>
</dbReference>
<dbReference type="EMBL" id="CATOUU010000931">
    <property type="protein sequence ID" value="CAI9960627.1"/>
    <property type="molecule type" value="Genomic_DNA"/>
</dbReference>
<evidence type="ECO:0000313" key="2">
    <source>
        <dbReference type="EMBL" id="CAI9960627.1"/>
    </source>
</evidence>
<dbReference type="AlphaFoldDB" id="A0AA86UQC9"/>
<feature type="coiled-coil region" evidence="1">
    <location>
        <begin position="134"/>
        <end position="161"/>
    </location>
</feature>
<gene>
    <name evidence="2" type="ORF">HINF_LOCUS48272</name>
    <name evidence="3" type="ORF">HINF_LOCUS8008</name>
</gene>